<feature type="binding site" evidence="1">
    <location>
        <position position="184"/>
    </location>
    <ligand>
        <name>S-adenosyl-L-methionine</name>
        <dbReference type="ChEBI" id="CHEBI:59789"/>
    </ligand>
</feature>
<dbReference type="AlphaFoldDB" id="A0A2A5CAA8"/>
<comment type="caution">
    <text evidence="2">The sequence shown here is derived from an EMBL/GenBank/DDBJ whole genome shotgun (WGS) entry which is preliminary data.</text>
</comment>
<accession>A0A2A5CAA8</accession>
<sequence length="259" mass="28858">MKIALVINYEFDSDYIEAIKQLTKLPLLESSEQDEFTHILCLEDSGLALKRLGLKTGENQKQSTRVDFQDSTLLYRKNSFGKQQGLAKAVGLNKHEPMQVLDATAGLGRDAFILASMGCQVSMLEQSLIIYSLLLDGFKRAEAVEDEALKSIMQNMSLHQAAAQDWFTEIIEGKKEQPDVIYLDPMFPPRNKNANVKKDIALLQEILGFDEDNDSLLEAARNCAKHRVVVKKPGSKVSKGGIKPSFVVPGKTAHFEVFV</sequence>
<keyword evidence="1 2" id="KW-0808">Transferase</keyword>
<keyword evidence="1" id="KW-0963">Cytoplasm</keyword>
<comment type="subcellular location">
    <subcellularLocation>
        <location evidence="1">Cytoplasm</location>
    </subcellularLocation>
</comment>
<keyword evidence="1 2" id="KW-0489">Methyltransferase</keyword>
<comment type="caution">
    <text evidence="1">Lacks conserved residue(s) required for the propagation of feature annotation.</text>
</comment>
<dbReference type="Gene3D" id="3.40.50.150">
    <property type="entry name" value="Vaccinia Virus protein VP39"/>
    <property type="match status" value="1"/>
</dbReference>
<feature type="binding site" evidence="1">
    <location>
        <begin position="109"/>
        <end position="110"/>
    </location>
    <ligand>
        <name>S-adenosyl-L-methionine</name>
        <dbReference type="ChEBI" id="CHEBI:59789"/>
    </ligand>
</feature>
<gene>
    <name evidence="1" type="primary">rsmJ</name>
    <name evidence="2" type="ORF">COA71_11000</name>
</gene>
<protein>
    <recommendedName>
        <fullName evidence="1">Ribosomal RNA small subunit methyltransferase J</fullName>
        <ecNumber evidence="1">2.1.1.242</ecNumber>
    </recommendedName>
    <alternativeName>
        <fullName evidence="1">16S rRNA m2G1516 methyltransferase</fullName>
    </alternativeName>
    <alternativeName>
        <fullName evidence="1">rRNA (guanine-N(2)-)-methyltransferase</fullName>
    </alternativeName>
</protein>
<keyword evidence="1" id="KW-0949">S-adenosyl-L-methionine</keyword>
<dbReference type="PANTHER" id="PTHR36112">
    <property type="entry name" value="RIBOSOMAL RNA SMALL SUBUNIT METHYLTRANSFERASE J"/>
    <property type="match status" value="1"/>
</dbReference>
<name>A0A2A5CAA8_9GAMM</name>
<dbReference type="GO" id="GO:0008990">
    <property type="term" value="F:rRNA (guanine-N2-)-methyltransferase activity"/>
    <property type="evidence" value="ECO:0007669"/>
    <property type="project" value="UniProtKB-UniRule"/>
</dbReference>
<evidence type="ECO:0000256" key="1">
    <source>
        <dbReference type="HAMAP-Rule" id="MF_01523"/>
    </source>
</evidence>
<comment type="function">
    <text evidence="1">Specifically methylates the guanosine in position 1516 of 16S rRNA.</text>
</comment>
<evidence type="ECO:0000313" key="3">
    <source>
        <dbReference type="Proteomes" id="UP000228987"/>
    </source>
</evidence>
<dbReference type="SUPFAM" id="SSF53335">
    <property type="entry name" value="S-adenosyl-L-methionine-dependent methyltransferases"/>
    <property type="match status" value="1"/>
</dbReference>
<keyword evidence="1" id="KW-0698">rRNA processing</keyword>
<comment type="similarity">
    <text evidence="1">Belongs to the methyltransferase superfamily. RsmJ family.</text>
</comment>
<proteinExistence type="inferred from homology"/>
<organism evidence="2 3">
    <name type="scientific">SAR86 cluster bacterium</name>
    <dbReference type="NCBI Taxonomy" id="2030880"/>
    <lineage>
        <taxon>Bacteria</taxon>
        <taxon>Pseudomonadati</taxon>
        <taxon>Pseudomonadota</taxon>
        <taxon>Gammaproteobacteria</taxon>
        <taxon>SAR86 cluster</taxon>
    </lineage>
</organism>
<dbReference type="Proteomes" id="UP000228987">
    <property type="component" value="Unassembled WGS sequence"/>
</dbReference>
<dbReference type="HAMAP" id="MF_01523">
    <property type="entry name" value="16SrRNA_methyltr_J"/>
    <property type="match status" value="1"/>
</dbReference>
<dbReference type="InterPro" id="IPR029063">
    <property type="entry name" value="SAM-dependent_MTases_sf"/>
</dbReference>
<dbReference type="InterPro" id="IPR007536">
    <property type="entry name" value="16SrRNA_methylTrfase_J"/>
</dbReference>
<reference evidence="3" key="1">
    <citation type="submission" date="2017-08" db="EMBL/GenBank/DDBJ databases">
        <title>A dynamic microbial community with high functional redundancy inhabits the cold, oxic subseafloor aquifer.</title>
        <authorList>
            <person name="Tully B.J."/>
            <person name="Wheat C.G."/>
            <person name="Glazer B.T."/>
            <person name="Huber J.A."/>
        </authorList>
    </citation>
    <scope>NUCLEOTIDE SEQUENCE [LARGE SCALE GENOMIC DNA]</scope>
</reference>
<comment type="catalytic activity">
    <reaction evidence="1">
        <text>guanosine(1516) in 16S rRNA + S-adenosyl-L-methionine = N(2)-methylguanosine(1516) in 16S rRNA + S-adenosyl-L-homocysteine + H(+)</text>
        <dbReference type="Rhea" id="RHEA:43220"/>
        <dbReference type="Rhea" id="RHEA-COMP:10412"/>
        <dbReference type="Rhea" id="RHEA-COMP:10413"/>
        <dbReference type="ChEBI" id="CHEBI:15378"/>
        <dbReference type="ChEBI" id="CHEBI:57856"/>
        <dbReference type="ChEBI" id="CHEBI:59789"/>
        <dbReference type="ChEBI" id="CHEBI:74269"/>
        <dbReference type="ChEBI" id="CHEBI:74481"/>
        <dbReference type="EC" id="2.1.1.242"/>
    </reaction>
</comment>
<dbReference type="EC" id="2.1.1.242" evidence="1"/>
<dbReference type="PANTHER" id="PTHR36112:SF1">
    <property type="entry name" value="RIBOSOMAL RNA SMALL SUBUNIT METHYLTRANSFERASE J"/>
    <property type="match status" value="1"/>
</dbReference>
<dbReference type="Pfam" id="PF04445">
    <property type="entry name" value="SAM_MT"/>
    <property type="match status" value="1"/>
</dbReference>
<dbReference type="EMBL" id="NVWI01000009">
    <property type="protein sequence ID" value="PCJ40380.1"/>
    <property type="molecule type" value="Genomic_DNA"/>
</dbReference>
<evidence type="ECO:0000313" key="2">
    <source>
        <dbReference type="EMBL" id="PCJ40380.1"/>
    </source>
</evidence>
<dbReference type="GO" id="GO:0005737">
    <property type="term" value="C:cytoplasm"/>
    <property type="evidence" value="ECO:0007669"/>
    <property type="project" value="UniProtKB-SubCell"/>
</dbReference>